<dbReference type="EMBL" id="JAHRIM010092981">
    <property type="protein sequence ID" value="MEQ2277895.1"/>
    <property type="molecule type" value="Genomic_DNA"/>
</dbReference>
<feature type="non-terminal residue" evidence="1">
    <location>
        <position position="109"/>
    </location>
</feature>
<dbReference type="Proteomes" id="UP001444071">
    <property type="component" value="Unassembled WGS sequence"/>
</dbReference>
<organism evidence="1 2">
    <name type="scientific">Xenotaenia resolanae</name>
    <dbReference type="NCBI Taxonomy" id="208358"/>
    <lineage>
        <taxon>Eukaryota</taxon>
        <taxon>Metazoa</taxon>
        <taxon>Chordata</taxon>
        <taxon>Craniata</taxon>
        <taxon>Vertebrata</taxon>
        <taxon>Euteleostomi</taxon>
        <taxon>Actinopterygii</taxon>
        <taxon>Neopterygii</taxon>
        <taxon>Teleostei</taxon>
        <taxon>Neoteleostei</taxon>
        <taxon>Acanthomorphata</taxon>
        <taxon>Ovalentaria</taxon>
        <taxon>Atherinomorphae</taxon>
        <taxon>Cyprinodontiformes</taxon>
        <taxon>Goodeidae</taxon>
        <taxon>Xenotaenia</taxon>
    </lineage>
</organism>
<protein>
    <submittedName>
        <fullName evidence="1">Uncharacterized protein</fullName>
    </submittedName>
</protein>
<name>A0ABV0X953_9TELE</name>
<sequence>MCGGKLTMKITLNTPSPPQNVTMAASCQEDAFLQQGQRCYSEFMGRWMEPNTDTGQPNQLMAAKGLTQRWRFTFQQNNNPKHAARTTMECSSVQTKIQLRICDETKKIN</sequence>
<gene>
    <name evidence="1" type="ORF">XENORESO_009295</name>
</gene>
<comment type="caution">
    <text evidence="1">The sequence shown here is derived from an EMBL/GenBank/DDBJ whole genome shotgun (WGS) entry which is preliminary data.</text>
</comment>
<accession>A0ABV0X953</accession>
<reference evidence="1 2" key="1">
    <citation type="submission" date="2021-06" db="EMBL/GenBank/DDBJ databases">
        <authorList>
            <person name="Palmer J.M."/>
        </authorList>
    </citation>
    <scope>NUCLEOTIDE SEQUENCE [LARGE SCALE GENOMIC DNA]</scope>
    <source>
        <strain evidence="1 2">XR_2019</strain>
        <tissue evidence="1">Muscle</tissue>
    </source>
</reference>
<keyword evidence="2" id="KW-1185">Reference proteome</keyword>
<evidence type="ECO:0000313" key="1">
    <source>
        <dbReference type="EMBL" id="MEQ2277895.1"/>
    </source>
</evidence>
<dbReference type="PROSITE" id="PS51257">
    <property type="entry name" value="PROKAR_LIPOPROTEIN"/>
    <property type="match status" value="1"/>
</dbReference>
<evidence type="ECO:0000313" key="2">
    <source>
        <dbReference type="Proteomes" id="UP001444071"/>
    </source>
</evidence>
<proteinExistence type="predicted"/>